<dbReference type="RefSeq" id="WP_057930533.1">
    <property type="nucleotide sequence ID" value="NZ_LMZQ01000001.1"/>
</dbReference>
<keyword evidence="4" id="KW-0732">Signal</keyword>
<dbReference type="AlphaFoldDB" id="A0A0T5VVW8"/>
<dbReference type="PANTHER" id="PTHR43343">
    <property type="entry name" value="PEPTIDASE S12"/>
    <property type="match status" value="1"/>
</dbReference>
<evidence type="ECO:0000313" key="7">
    <source>
        <dbReference type="Proteomes" id="UP000051950"/>
    </source>
</evidence>
<organism evidence="6 7">
    <name type="scientific">Pedobacter ginsenosidimutans</name>
    <dbReference type="NCBI Taxonomy" id="687842"/>
    <lineage>
        <taxon>Bacteria</taxon>
        <taxon>Pseudomonadati</taxon>
        <taxon>Bacteroidota</taxon>
        <taxon>Sphingobacteriia</taxon>
        <taxon>Sphingobacteriales</taxon>
        <taxon>Sphingobacteriaceae</taxon>
        <taxon>Pedobacter</taxon>
    </lineage>
</organism>
<dbReference type="PRINTS" id="PR00834">
    <property type="entry name" value="PROTEASES2C"/>
</dbReference>
<dbReference type="GO" id="GO:0006508">
    <property type="term" value="P:proteolysis"/>
    <property type="evidence" value="ECO:0007669"/>
    <property type="project" value="UniProtKB-KW"/>
</dbReference>
<dbReference type="InterPro" id="IPR001478">
    <property type="entry name" value="PDZ"/>
</dbReference>
<dbReference type="EMBL" id="LMZQ01000001">
    <property type="protein sequence ID" value="KRT17903.1"/>
    <property type="molecule type" value="Genomic_DNA"/>
</dbReference>
<keyword evidence="7" id="KW-1185">Reference proteome</keyword>
<dbReference type="InterPro" id="IPR036034">
    <property type="entry name" value="PDZ_sf"/>
</dbReference>
<dbReference type="GO" id="GO:0004252">
    <property type="term" value="F:serine-type endopeptidase activity"/>
    <property type="evidence" value="ECO:0007669"/>
    <property type="project" value="InterPro"/>
</dbReference>
<evidence type="ECO:0000313" key="6">
    <source>
        <dbReference type="EMBL" id="KRT17903.1"/>
    </source>
</evidence>
<keyword evidence="2" id="KW-0645">Protease</keyword>
<evidence type="ECO:0000256" key="2">
    <source>
        <dbReference type="ARBA" id="ARBA00022670"/>
    </source>
</evidence>
<accession>A0A0T5VVW8</accession>
<dbReference type="SUPFAM" id="SSF50156">
    <property type="entry name" value="PDZ domain-like"/>
    <property type="match status" value="1"/>
</dbReference>
<dbReference type="InterPro" id="IPR043504">
    <property type="entry name" value="Peptidase_S1_PA_chymotrypsin"/>
</dbReference>
<proteinExistence type="inferred from homology"/>
<gene>
    <name evidence="6" type="ORF">ASU31_01000</name>
</gene>
<dbReference type="Gene3D" id="2.30.42.10">
    <property type="match status" value="1"/>
</dbReference>
<dbReference type="SUPFAM" id="SSF50494">
    <property type="entry name" value="Trypsin-like serine proteases"/>
    <property type="match status" value="2"/>
</dbReference>
<dbReference type="Proteomes" id="UP000051950">
    <property type="component" value="Unassembled WGS sequence"/>
</dbReference>
<dbReference type="Pfam" id="PF13180">
    <property type="entry name" value="PDZ_2"/>
    <property type="match status" value="1"/>
</dbReference>
<dbReference type="PANTHER" id="PTHR43343:SF3">
    <property type="entry name" value="PROTEASE DO-LIKE 8, CHLOROPLASTIC"/>
    <property type="match status" value="1"/>
</dbReference>
<reference evidence="6 7" key="1">
    <citation type="submission" date="2015-11" db="EMBL/GenBank/DDBJ databases">
        <title>Sequence of Pedobacter ginsenosidimutans.</title>
        <authorList>
            <person name="Carson E."/>
            <person name="Keyser V."/>
            <person name="Newman J."/>
            <person name="Miller J."/>
        </authorList>
    </citation>
    <scope>NUCLEOTIDE SEQUENCE [LARGE SCALE GENOMIC DNA]</scope>
    <source>
        <strain evidence="6 7">KACC 14530</strain>
    </source>
</reference>
<dbReference type="STRING" id="687842.ASU31_01000"/>
<comment type="caution">
    <text evidence="6">The sequence shown here is derived from an EMBL/GenBank/DDBJ whole genome shotgun (WGS) entry which is preliminary data.</text>
</comment>
<protein>
    <recommendedName>
        <fullName evidence="5">PDZ domain-containing protein</fullName>
    </recommendedName>
</protein>
<sequence>MTNLKWSVTLLFALIFSNVSGQQNLKSKRIENLISNGVSTAMPFSVYIIAWDTLKNNRPDGIYETDGFSGVIVSAQGHILTAAHAIKANQVYQVTFVDGRKYTALPLGRIGIDEKNAVYDMAMIKITKEEKFDYAQMAAGSEMVLNQPVISISYPASFLKSTPNVRYGRISNTDTGNGFIQSSAKMEPGDSGGPLFDLKGRLIGIHSRIKEDESQNFDIPVDSFLKYWTPLNKPIDYQKVPLPDSLRETINPSLMPPFPSIDSLIGITSKQEKSVAVVLSNDGDQIKKILGTWVRIKNETYLISKSSMVAANPRILVEGKIFESTVINRDRRNDLILLKPNLKISYGIQLGAKPPKRFGGEDHPGKMLISVLPAQLKKIGIFSGLPVTVPLSNSIGYLDVGAKYQDGKILITEIPQNKAITTKLKRDDHISAVNGKPIVKPEDFINAFTSYYAGDVVKLDIIRNGLPLTVETYLEGQPTLNHASYAYAGGRSERSDGFDHVLISDAAIESAECGSPVFDRSGRFCGINIARHSRTSVLIMPAESIRGFILQSLQKNS</sequence>
<dbReference type="InterPro" id="IPR001940">
    <property type="entry name" value="Peptidase_S1C"/>
</dbReference>
<dbReference type="InterPro" id="IPR009003">
    <property type="entry name" value="Peptidase_S1_PA"/>
</dbReference>
<evidence type="ECO:0000259" key="5">
    <source>
        <dbReference type="Pfam" id="PF13180"/>
    </source>
</evidence>
<feature type="domain" description="PDZ" evidence="5">
    <location>
        <begin position="398"/>
        <end position="472"/>
    </location>
</feature>
<evidence type="ECO:0000256" key="4">
    <source>
        <dbReference type="SAM" id="SignalP"/>
    </source>
</evidence>
<feature type="chain" id="PRO_5006665859" description="PDZ domain-containing protein" evidence="4">
    <location>
        <begin position="22"/>
        <end position="557"/>
    </location>
</feature>
<evidence type="ECO:0000256" key="1">
    <source>
        <dbReference type="ARBA" id="ARBA00010541"/>
    </source>
</evidence>
<dbReference type="InterPro" id="IPR051201">
    <property type="entry name" value="Chloro_Bact_Ser_Proteases"/>
</dbReference>
<comment type="similarity">
    <text evidence="1">Belongs to the peptidase S1C family.</text>
</comment>
<evidence type="ECO:0000256" key="3">
    <source>
        <dbReference type="ARBA" id="ARBA00022801"/>
    </source>
</evidence>
<keyword evidence="3" id="KW-0378">Hydrolase</keyword>
<dbReference type="Gene3D" id="2.40.10.10">
    <property type="entry name" value="Trypsin-like serine proteases"/>
    <property type="match status" value="3"/>
</dbReference>
<name>A0A0T5VVW8_9SPHI</name>
<dbReference type="OrthoDB" id="728837at2"/>
<feature type="signal peptide" evidence="4">
    <location>
        <begin position="1"/>
        <end position="21"/>
    </location>
</feature>
<dbReference type="Pfam" id="PF13365">
    <property type="entry name" value="Trypsin_2"/>
    <property type="match status" value="1"/>
</dbReference>